<dbReference type="Proteomes" id="UP000593802">
    <property type="component" value="Chromosome"/>
</dbReference>
<accession>A0A7I8DBG8</accession>
<sequence length="106" mass="12543">MTVRDTQKELDIAKNIKMIEWLKTEVVETVAVLFRGFQQGSETLLKGGLANLVVLSYLMARRLGMRYSQFDSQIREQIRQNLEMDDAFFDWREDLSILEEHFQNKK</sequence>
<protein>
    <recommendedName>
        <fullName evidence="3">MazG-like family protein</fullName>
    </recommendedName>
</protein>
<dbReference type="GO" id="GO:0009143">
    <property type="term" value="P:nucleoside triphosphate catabolic process"/>
    <property type="evidence" value="ECO:0007669"/>
    <property type="project" value="InterPro"/>
</dbReference>
<evidence type="ECO:0000313" key="1">
    <source>
        <dbReference type="EMBL" id="BCJ87518.1"/>
    </source>
</evidence>
<keyword evidence="2" id="KW-1185">Reference proteome</keyword>
<evidence type="ECO:0008006" key="3">
    <source>
        <dbReference type="Google" id="ProtNLM"/>
    </source>
</evidence>
<organism evidence="1 2">
    <name type="scientific">Effusibacillus dendaii</name>
    <dbReference type="NCBI Taxonomy" id="2743772"/>
    <lineage>
        <taxon>Bacteria</taxon>
        <taxon>Bacillati</taxon>
        <taxon>Bacillota</taxon>
        <taxon>Bacilli</taxon>
        <taxon>Bacillales</taxon>
        <taxon>Alicyclobacillaceae</taxon>
        <taxon>Effusibacillus</taxon>
    </lineage>
</organism>
<name>A0A7I8DBG8_9BACL</name>
<dbReference type="Pfam" id="PF12643">
    <property type="entry name" value="MazG-like"/>
    <property type="match status" value="1"/>
</dbReference>
<reference evidence="1 2" key="1">
    <citation type="submission" date="2020-08" db="EMBL/GenBank/DDBJ databases">
        <title>Complete Genome Sequence of Effusibacillus dendaii Strain skT53, Isolated from Farmland soil.</title>
        <authorList>
            <person name="Konishi T."/>
            <person name="Kawasaki H."/>
        </authorList>
    </citation>
    <scope>NUCLEOTIDE SEQUENCE [LARGE SCALE GENOMIC DNA]</scope>
    <source>
        <strain evidence="2">skT53</strain>
    </source>
</reference>
<dbReference type="AlphaFoldDB" id="A0A7I8DBG8"/>
<dbReference type="GO" id="GO:0047429">
    <property type="term" value="F:nucleoside triphosphate diphosphatase activity"/>
    <property type="evidence" value="ECO:0007669"/>
    <property type="project" value="InterPro"/>
</dbReference>
<dbReference type="KEGG" id="eff:skT53_25030"/>
<dbReference type="EMBL" id="AP023366">
    <property type="protein sequence ID" value="BCJ87518.1"/>
    <property type="molecule type" value="Genomic_DNA"/>
</dbReference>
<evidence type="ECO:0000313" key="2">
    <source>
        <dbReference type="Proteomes" id="UP000593802"/>
    </source>
</evidence>
<dbReference type="InterPro" id="IPR025984">
    <property type="entry name" value="DCTPP"/>
</dbReference>
<proteinExistence type="predicted"/>
<gene>
    <name evidence="1" type="ORF">skT53_25030</name>
</gene>